<proteinExistence type="inferred from homology"/>
<accession>A0A0X3TZN5</accession>
<dbReference type="SMART" id="SM00822">
    <property type="entry name" value="PKS_KR"/>
    <property type="match status" value="1"/>
</dbReference>
<dbReference type="PANTHER" id="PTHR42760">
    <property type="entry name" value="SHORT-CHAIN DEHYDROGENASES/REDUCTASES FAMILY MEMBER"/>
    <property type="match status" value="1"/>
</dbReference>
<dbReference type="InterPro" id="IPR002347">
    <property type="entry name" value="SDR_fam"/>
</dbReference>
<keyword evidence="5" id="KW-1185">Reference proteome</keyword>
<dbReference type="SUPFAM" id="SSF51735">
    <property type="entry name" value="NAD(P)-binding Rossmann-fold domains"/>
    <property type="match status" value="1"/>
</dbReference>
<organism evidence="4 5">
    <name type="scientific">Ruegeria marisrubri</name>
    <dbReference type="NCBI Taxonomy" id="1685379"/>
    <lineage>
        <taxon>Bacteria</taxon>
        <taxon>Pseudomonadati</taxon>
        <taxon>Pseudomonadota</taxon>
        <taxon>Alphaproteobacteria</taxon>
        <taxon>Rhodobacterales</taxon>
        <taxon>Roseobacteraceae</taxon>
        <taxon>Ruegeria</taxon>
    </lineage>
</organism>
<dbReference type="PRINTS" id="PR00080">
    <property type="entry name" value="SDRFAMILY"/>
</dbReference>
<dbReference type="GO" id="GO:0016616">
    <property type="term" value="F:oxidoreductase activity, acting on the CH-OH group of donors, NAD or NADP as acceptor"/>
    <property type="evidence" value="ECO:0007669"/>
    <property type="project" value="UniProtKB-ARBA"/>
</dbReference>
<dbReference type="InterPro" id="IPR057326">
    <property type="entry name" value="KR_dom"/>
</dbReference>
<name>A0A0X3TZN5_9RHOB</name>
<dbReference type="PANTHER" id="PTHR42760:SF133">
    <property type="entry name" value="3-OXOACYL-[ACYL-CARRIER-PROTEIN] REDUCTASE"/>
    <property type="match status" value="1"/>
</dbReference>
<dbReference type="EMBL" id="LQBQ01000012">
    <property type="protein sequence ID" value="KUJ80521.1"/>
    <property type="molecule type" value="Genomic_DNA"/>
</dbReference>
<sequence>MRRFDGKVALVTGGRSGIGRAIARRLRDEGARVFSAQRGADAEFPSIAADFADPESPAHVVGELMARAGRLDVLVNNAGMMQEARVEDMSVEDWQRNLTVNLTTPFLMIRAALPHLRETRGCIVNTGSIEGLSASPGRAAYCATKAGLHALTRAVAVDHGPEGIRCNAVAPGWIDTELNLERIKNMPDPETFRGNIGRIHPTGRTGTPEEVAAVVAFLASEDAEFVTGQVYVVDGGRMAKLSLP</sequence>
<feature type="domain" description="Ketoreductase" evidence="3">
    <location>
        <begin position="7"/>
        <end position="176"/>
    </location>
</feature>
<evidence type="ECO:0000313" key="4">
    <source>
        <dbReference type="EMBL" id="KUJ80521.1"/>
    </source>
</evidence>
<keyword evidence="2" id="KW-0560">Oxidoreductase</keyword>
<evidence type="ECO:0000313" key="5">
    <source>
        <dbReference type="Proteomes" id="UP000053791"/>
    </source>
</evidence>
<evidence type="ECO:0000256" key="2">
    <source>
        <dbReference type="ARBA" id="ARBA00023002"/>
    </source>
</evidence>
<evidence type="ECO:0000256" key="1">
    <source>
        <dbReference type="ARBA" id="ARBA00006484"/>
    </source>
</evidence>
<dbReference type="RefSeq" id="WP_068345865.1">
    <property type="nucleotide sequence ID" value="NZ_LQBQ01000012.1"/>
</dbReference>
<dbReference type="PROSITE" id="PS00061">
    <property type="entry name" value="ADH_SHORT"/>
    <property type="match status" value="1"/>
</dbReference>
<comment type="caution">
    <text evidence="4">The sequence shown here is derived from an EMBL/GenBank/DDBJ whole genome shotgun (WGS) entry which is preliminary data.</text>
</comment>
<evidence type="ECO:0000259" key="3">
    <source>
        <dbReference type="SMART" id="SM00822"/>
    </source>
</evidence>
<dbReference type="Proteomes" id="UP000053791">
    <property type="component" value="Unassembled WGS sequence"/>
</dbReference>
<dbReference type="CDD" id="cd05233">
    <property type="entry name" value="SDR_c"/>
    <property type="match status" value="1"/>
</dbReference>
<dbReference type="InterPro" id="IPR036291">
    <property type="entry name" value="NAD(P)-bd_dom_sf"/>
</dbReference>
<dbReference type="STRING" id="1685379.AVO45_05600"/>
<dbReference type="PRINTS" id="PR00081">
    <property type="entry name" value="GDHRDH"/>
</dbReference>
<dbReference type="AlphaFoldDB" id="A0A0X3TZN5"/>
<dbReference type="FunFam" id="3.40.50.720:FF:000084">
    <property type="entry name" value="Short-chain dehydrogenase reductase"/>
    <property type="match status" value="1"/>
</dbReference>
<comment type="similarity">
    <text evidence="1">Belongs to the short-chain dehydrogenases/reductases (SDR) family.</text>
</comment>
<reference evidence="4 5" key="1">
    <citation type="submission" date="2015-12" db="EMBL/GenBank/DDBJ databases">
        <authorList>
            <person name="Shamseldin A."/>
            <person name="Moawad H."/>
            <person name="Abd El-Rahim W.M."/>
            <person name="Sadowsky M.J."/>
        </authorList>
    </citation>
    <scope>NUCLEOTIDE SEQUENCE [LARGE SCALE GENOMIC DNA]</scope>
    <source>
        <strain evidence="4 5">ZGT118</strain>
    </source>
</reference>
<dbReference type="OrthoDB" id="7745792at2"/>
<dbReference type="Pfam" id="PF13561">
    <property type="entry name" value="adh_short_C2"/>
    <property type="match status" value="1"/>
</dbReference>
<gene>
    <name evidence="4" type="ORF">AVO45_05600</name>
</gene>
<dbReference type="Gene3D" id="3.40.50.720">
    <property type="entry name" value="NAD(P)-binding Rossmann-like Domain"/>
    <property type="match status" value="1"/>
</dbReference>
<protein>
    <submittedName>
        <fullName evidence="4">Short-chain dehydrogenase</fullName>
    </submittedName>
</protein>
<dbReference type="InterPro" id="IPR020904">
    <property type="entry name" value="Sc_DH/Rdtase_CS"/>
</dbReference>